<keyword evidence="2" id="KW-1185">Reference proteome</keyword>
<gene>
    <name evidence="1" type="ORF">K443DRAFT_11773</name>
</gene>
<dbReference type="OrthoDB" id="3194823at2759"/>
<reference evidence="2" key="2">
    <citation type="submission" date="2015-01" db="EMBL/GenBank/DDBJ databases">
        <title>Evolutionary Origins and Diversification of the Mycorrhizal Mutualists.</title>
        <authorList>
            <consortium name="DOE Joint Genome Institute"/>
            <consortium name="Mycorrhizal Genomics Consortium"/>
            <person name="Kohler A."/>
            <person name="Kuo A."/>
            <person name="Nagy L.G."/>
            <person name="Floudas D."/>
            <person name="Copeland A."/>
            <person name="Barry K.W."/>
            <person name="Cichocki N."/>
            <person name="Veneault-Fourrey C."/>
            <person name="LaButti K."/>
            <person name="Lindquist E.A."/>
            <person name="Lipzen A."/>
            <person name="Lundell T."/>
            <person name="Morin E."/>
            <person name="Murat C."/>
            <person name="Riley R."/>
            <person name="Ohm R."/>
            <person name="Sun H."/>
            <person name="Tunlid A."/>
            <person name="Henrissat B."/>
            <person name="Grigoriev I.V."/>
            <person name="Hibbett D.S."/>
            <person name="Martin F."/>
        </authorList>
    </citation>
    <scope>NUCLEOTIDE SEQUENCE [LARGE SCALE GENOMIC DNA]</scope>
    <source>
        <strain evidence="2">LaAM-08-1</strain>
    </source>
</reference>
<dbReference type="Proteomes" id="UP000054477">
    <property type="component" value="Unassembled WGS sequence"/>
</dbReference>
<organism evidence="1 2">
    <name type="scientific">Laccaria amethystina LaAM-08-1</name>
    <dbReference type="NCBI Taxonomy" id="1095629"/>
    <lineage>
        <taxon>Eukaryota</taxon>
        <taxon>Fungi</taxon>
        <taxon>Dikarya</taxon>
        <taxon>Basidiomycota</taxon>
        <taxon>Agaricomycotina</taxon>
        <taxon>Agaricomycetes</taxon>
        <taxon>Agaricomycetidae</taxon>
        <taxon>Agaricales</taxon>
        <taxon>Agaricineae</taxon>
        <taxon>Hydnangiaceae</taxon>
        <taxon>Laccaria</taxon>
    </lineage>
</organism>
<evidence type="ECO:0000313" key="2">
    <source>
        <dbReference type="Proteomes" id="UP000054477"/>
    </source>
</evidence>
<reference evidence="1 2" key="1">
    <citation type="submission" date="2014-04" db="EMBL/GenBank/DDBJ databases">
        <authorList>
            <consortium name="DOE Joint Genome Institute"/>
            <person name="Kuo A."/>
            <person name="Kohler A."/>
            <person name="Nagy L.G."/>
            <person name="Floudas D."/>
            <person name="Copeland A."/>
            <person name="Barry K.W."/>
            <person name="Cichocki N."/>
            <person name="Veneault-Fourrey C."/>
            <person name="LaButti K."/>
            <person name="Lindquist E.A."/>
            <person name="Lipzen A."/>
            <person name="Lundell T."/>
            <person name="Morin E."/>
            <person name="Murat C."/>
            <person name="Sun H."/>
            <person name="Tunlid A."/>
            <person name="Henrissat B."/>
            <person name="Grigoriev I.V."/>
            <person name="Hibbett D.S."/>
            <person name="Martin F."/>
            <person name="Nordberg H.P."/>
            <person name="Cantor M.N."/>
            <person name="Hua S.X."/>
        </authorList>
    </citation>
    <scope>NUCLEOTIDE SEQUENCE [LARGE SCALE GENOMIC DNA]</scope>
    <source>
        <strain evidence="1 2">LaAM-08-1</strain>
    </source>
</reference>
<proteinExistence type="predicted"/>
<dbReference type="AlphaFoldDB" id="A0A0C9XAZ7"/>
<name>A0A0C9XAZ7_9AGAR</name>
<dbReference type="EMBL" id="KN838775">
    <property type="protein sequence ID" value="KIJ94901.1"/>
    <property type="molecule type" value="Genomic_DNA"/>
</dbReference>
<evidence type="ECO:0000313" key="1">
    <source>
        <dbReference type="EMBL" id="KIJ94901.1"/>
    </source>
</evidence>
<accession>A0A0C9XAZ7</accession>
<dbReference type="HOGENOM" id="CLU_1277813_0_0_1"/>
<protein>
    <submittedName>
        <fullName evidence="1">Uncharacterized protein</fullName>
    </submittedName>
</protein>
<sequence length="206" mass="22700">MAKGKNKEKSENIKYDASITVKCPECDEDVQVGTAGPAGIVQHQGKKPCMEAREAKKEKGRQRTLFQVGVKKVPTLLLAAAWKGSSNSSSQAQSPETGPTRCELGRKLIATLRMAAERLGEDVPIATESEEISAFGRATAETNCMGVATEEVWETVNPVLNCLLGFQRPVVEVELIFHLKYLDFEVAPKGWRCENHARTRKRARMA</sequence>